<keyword evidence="2" id="KW-0843">Virulence</keyword>
<feature type="compositionally biased region" description="Gly residues" evidence="4">
    <location>
        <begin position="296"/>
        <end position="317"/>
    </location>
</feature>
<proteinExistence type="inferred from homology"/>
<evidence type="ECO:0000256" key="2">
    <source>
        <dbReference type="ARBA" id="ARBA00023026"/>
    </source>
</evidence>
<reference evidence="7" key="2">
    <citation type="submission" date="2023-06" db="EMBL/GenBank/DDBJ databases">
        <authorList>
            <consortium name="Lawrence Berkeley National Laboratory"/>
            <person name="Mondo S.J."/>
            <person name="Hensen N."/>
            <person name="Bonometti L."/>
            <person name="Westerberg I."/>
            <person name="Brannstrom I.O."/>
            <person name="Guillou S."/>
            <person name="Cros-Aarteil S."/>
            <person name="Calhoun S."/>
            <person name="Haridas S."/>
            <person name="Kuo A."/>
            <person name="Pangilinan J."/>
            <person name="Riley R."/>
            <person name="Labutti K."/>
            <person name="Andreopoulos B."/>
            <person name="Lipzen A."/>
            <person name="Chen C."/>
            <person name="Yanf M."/>
            <person name="Daum C."/>
            <person name="Ng V."/>
            <person name="Clum A."/>
            <person name="Steindorff A."/>
            <person name="Ohm R."/>
            <person name="Martin F."/>
            <person name="Silar P."/>
            <person name="Natvig D."/>
            <person name="Lalanne C."/>
            <person name="Gautier V."/>
            <person name="Ament-Velasquez S.L."/>
            <person name="Kruys A."/>
            <person name="Hutchinson M.I."/>
            <person name="Powell A.J."/>
            <person name="Barry K."/>
            <person name="Miller A.N."/>
            <person name="Grigoriev I.V."/>
            <person name="Debuchy R."/>
            <person name="Gladieux P."/>
            <person name="Thoren M.H."/>
            <person name="Johannesson H."/>
        </authorList>
    </citation>
    <scope>NUCLEOTIDE SEQUENCE</scope>
    <source>
        <strain evidence="7">CBS 626.80</strain>
    </source>
</reference>
<evidence type="ECO:0000256" key="4">
    <source>
        <dbReference type="SAM" id="MobiDB-lite"/>
    </source>
</evidence>
<sequence length="397" mass="41954">MLSYSCRHAMAALIILLSSFAPFVAGHINCDAYVLNLGQKVYHGSPGNKTFTDTICSTTCWTALQTARRRIVGACAQTPDLFPGYPVLAMIDPVVSGWNETCLKDSDGGYCNAKIETFPEVEKIKDMPQAQLCSFCLGAKLRLMQSSPYSAYDELHAERLEYINKRCGAGTGGSTSPLASAIQPNGTTSDTCVSGNKYTVKNGDICNSVAQTNAVSSSTLYYINPELLNCSAPDVGLELCLPDRCETTYMVKEAVDCVTIAIRAEGSAASSSPRYWGNVIYINAPGGLPSSPGTEPGNGNGNGTGNGNIGGPGGSGDGYTDFPVPVPTGGTIAQRRCVELSLWLLANPSLREPVNYSKRLRVGLWYCLHLVKGFDKVPSSTSTTIGASSTSTASAKA</sequence>
<dbReference type="PANTHER" id="PTHR34997:SF16">
    <property type="entry name" value="LYSM DOMAIN-CONTAINING PROTEIN"/>
    <property type="match status" value="1"/>
</dbReference>
<evidence type="ECO:0000256" key="5">
    <source>
        <dbReference type="SAM" id="SignalP"/>
    </source>
</evidence>
<dbReference type="SUPFAM" id="SSF54106">
    <property type="entry name" value="LysM domain"/>
    <property type="match status" value="1"/>
</dbReference>
<gene>
    <name evidence="7" type="ORF">QBC32DRAFT_374430</name>
</gene>
<evidence type="ECO:0000256" key="1">
    <source>
        <dbReference type="ARBA" id="ARBA00022669"/>
    </source>
</evidence>
<comment type="caution">
    <text evidence="7">The sequence shown here is derived from an EMBL/GenBank/DDBJ whole genome shotgun (WGS) entry which is preliminary data.</text>
</comment>
<feature type="domain" description="LysM" evidence="6">
    <location>
        <begin position="196"/>
        <end position="241"/>
    </location>
</feature>
<dbReference type="SMART" id="SM00257">
    <property type="entry name" value="LysM"/>
    <property type="match status" value="1"/>
</dbReference>
<accession>A0AAN6NKJ4</accession>
<organism evidence="7 8">
    <name type="scientific">Pseudoneurospora amorphoporcata</name>
    <dbReference type="NCBI Taxonomy" id="241081"/>
    <lineage>
        <taxon>Eukaryota</taxon>
        <taxon>Fungi</taxon>
        <taxon>Dikarya</taxon>
        <taxon>Ascomycota</taxon>
        <taxon>Pezizomycotina</taxon>
        <taxon>Sordariomycetes</taxon>
        <taxon>Sordariomycetidae</taxon>
        <taxon>Sordariales</taxon>
        <taxon>Sordariaceae</taxon>
        <taxon>Pseudoneurospora</taxon>
    </lineage>
</organism>
<dbReference type="PANTHER" id="PTHR34997">
    <property type="entry name" value="AM15"/>
    <property type="match status" value="1"/>
</dbReference>
<feature type="region of interest" description="Disordered" evidence="4">
    <location>
        <begin position="290"/>
        <end position="322"/>
    </location>
</feature>
<keyword evidence="1" id="KW-0147">Chitin-binding</keyword>
<feature type="chain" id="PRO_5043052090" description="LysM domain-containing protein" evidence="5">
    <location>
        <begin position="27"/>
        <end position="397"/>
    </location>
</feature>
<dbReference type="InterPro" id="IPR018392">
    <property type="entry name" value="LysM"/>
</dbReference>
<dbReference type="AlphaFoldDB" id="A0AAN6NKJ4"/>
<evidence type="ECO:0000256" key="3">
    <source>
        <dbReference type="ARBA" id="ARBA00044955"/>
    </source>
</evidence>
<feature type="region of interest" description="Disordered" evidence="4">
    <location>
        <begin position="378"/>
        <end position="397"/>
    </location>
</feature>
<dbReference type="EMBL" id="MU859380">
    <property type="protein sequence ID" value="KAK3947265.1"/>
    <property type="molecule type" value="Genomic_DNA"/>
</dbReference>
<evidence type="ECO:0000259" key="6">
    <source>
        <dbReference type="PROSITE" id="PS51782"/>
    </source>
</evidence>
<name>A0AAN6NKJ4_9PEZI</name>
<protein>
    <recommendedName>
        <fullName evidence="6">LysM domain-containing protein</fullName>
    </recommendedName>
</protein>
<dbReference type="InterPro" id="IPR036779">
    <property type="entry name" value="LysM_dom_sf"/>
</dbReference>
<dbReference type="InterPro" id="IPR052210">
    <property type="entry name" value="LysM1-like"/>
</dbReference>
<feature type="compositionally biased region" description="Low complexity" evidence="4">
    <location>
        <begin position="379"/>
        <end position="397"/>
    </location>
</feature>
<keyword evidence="5" id="KW-0732">Signal</keyword>
<feature type="signal peptide" evidence="5">
    <location>
        <begin position="1"/>
        <end position="26"/>
    </location>
</feature>
<dbReference type="PROSITE" id="PS51782">
    <property type="entry name" value="LYSM"/>
    <property type="match status" value="1"/>
</dbReference>
<dbReference type="Pfam" id="PF01476">
    <property type="entry name" value="LysM"/>
    <property type="match status" value="1"/>
</dbReference>
<reference evidence="7" key="1">
    <citation type="journal article" date="2023" name="Mol. Phylogenet. Evol.">
        <title>Genome-scale phylogeny and comparative genomics of the fungal order Sordariales.</title>
        <authorList>
            <person name="Hensen N."/>
            <person name="Bonometti L."/>
            <person name="Westerberg I."/>
            <person name="Brannstrom I.O."/>
            <person name="Guillou S."/>
            <person name="Cros-Aarteil S."/>
            <person name="Calhoun S."/>
            <person name="Haridas S."/>
            <person name="Kuo A."/>
            <person name="Mondo S."/>
            <person name="Pangilinan J."/>
            <person name="Riley R."/>
            <person name="LaButti K."/>
            <person name="Andreopoulos B."/>
            <person name="Lipzen A."/>
            <person name="Chen C."/>
            <person name="Yan M."/>
            <person name="Daum C."/>
            <person name="Ng V."/>
            <person name="Clum A."/>
            <person name="Steindorff A."/>
            <person name="Ohm R.A."/>
            <person name="Martin F."/>
            <person name="Silar P."/>
            <person name="Natvig D.O."/>
            <person name="Lalanne C."/>
            <person name="Gautier V."/>
            <person name="Ament-Velasquez S.L."/>
            <person name="Kruys A."/>
            <person name="Hutchinson M.I."/>
            <person name="Powell A.J."/>
            <person name="Barry K."/>
            <person name="Miller A.N."/>
            <person name="Grigoriev I.V."/>
            <person name="Debuchy R."/>
            <person name="Gladieux P."/>
            <person name="Hiltunen Thoren M."/>
            <person name="Johannesson H."/>
        </authorList>
    </citation>
    <scope>NUCLEOTIDE SEQUENCE</scope>
    <source>
        <strain evidence="7">CBS 626.80</strain>
    </source>
</reference>
<dbReference type="Proteomes" id="UP001303222">
    <property type="component" value="Unassembled WGS sequence"/>
</dbReference>
<evidence type="ECO:0000313" key="7">
    <source>
        <dbReference type="EMBL" id="KAK3947265.1"/>
    </source>
</evidence>
<evidence type="ECO:0000313" key="8">
    <source>
        <dbReference type="Proteomes" id="UP001303222"/>
    </source>
</evidence>
<dbReference type="Gene3D" id="3.10.350.10">
    <property type="entry name" value="LysM domain"/>
    <property type="match status" value="1"/>
</dbReference>
<dbReference type="GO" id="GO:0008061">
    <property type="term" value="F:chitin binding"/>
    <property type="evidence" value="ECO:0007669"/>
    <property type="project" value="UniProtKB-KW"/>
</dbReference>
<keyword evidence="8" id="KW-1185">Reference proteome</keyword>
<comment type="similarity">
    <text evidence="3">Belongs to the secreted LysM effector family.</text>
</comment>